<feature type="coiled-coil region" evidence="1">
    <location>
        <begin position="206"/>
        <end position="233"/>
    </location>
</feature>
<proteinExistence type="predicted"/>
<dbReference type="PANTHER" id="PTHR41259">
    <property type="entry name" value="DOUBLE-STRAND BREAK REPAIR RAD50 ATPASE, PUTATIVE-RELATED"/>
    <property type="match status" value="1"/>
</dbReference>
<evidence type="ECO:0000256" key="1">
    <source>
        <dbReference type="SAM" id="Coils"/>
    </source>
</evidence>
<keyword evidence="5" id="KW-1185">Reference proteome</keyword>
<dbReference type="InterPro" id="IPR038734">
    <property type="entry name" value="YhaN_AAA"/>
</dbReference>
<dbReference type="PANTHER" id="PTHR41259:SF1">
    <property type="entry name" value="DOUBLE-STRAND BREAK REPAIR RAD50 ATPASE, PUTATIVE-RELATED"/>
    <property type="match status" value="1"/>
</dbReference>
<dbReference type="InterPro" id="IPR027417">
    <property type="entry name" value="P-loop_NTPase"/>
</dbReference>
<dbReference type="Pfam" id="PF13514">
    <property type="entry name" value="AAA_27"/>
    <property type="match status" value="1"/>
</dbReference>
<reference evidence="4" key="1">
    <citation type="journal article" date="2021" name="mSystems">
        <title>Bacteria and Archaea Synergistically Convert Glycine Betaine to Biogenic Methane in the Formosa Cold Seep of the South China Sea.</title>
        <authorList>
            <person name="Li L."/>
            <person name="Zhang W."/>
            <person name="Zhang S."/>
            <person name="Song L."/>
            <person name="Sun Q."/>
            <person name="Zhang H."/>
            <person name="Xiang H."/>
            <person name="Dong X."/>
        </authorList>
    </citation>
    <scope>NUCLEOTIDE SEQUENCE</scope>
    <source>
        <strain evidence="4">LLY</strain>
    </source>
</reference>
<dbReference type="EMBL" id="JAGSOI010000058">
    <property type="protein sequence ID" value="MCM1987590.1"/>
    <property type="molecule type" value="Genomic_DNA"/>
</dbReference>
<feature type="transmembrane region" description="Helical" evidence="2">
    <location>
        <begin position="618"/>
        <end position="635"/>
    </location>
</feature>
<keyword evidence="1" id="KW-0175">Coiled coil</keyword>
<protein>
    <submittedName>
        <fullName evidence="4">AAA family ATPase</fullName>
    </submittedName>
</protein>
<organism evidence="4 5">
    <name type="scientific">Methanococcoides seepicolus</name>
    <dbReference type="NCBI Taxonomy" id="2828780"/>
    <lineage>
        <taxon>Archaea</taxon>
        <taxon>Methanobacteriati</taxon>
        <taxon>Methanobacteriota</taxon>
        <taxon>Stenosarchaea group</taxon>
        <taxon>Methanomicrobia</taxon>
        <taxon>Methanosarcinales</taxon>
        <taxon>Methanosarcinaceae</taxon>
        <taxon>Methanococcoides</taxon>
    </lineage>
</organism>
<feature type="transmembrane region" description="Helical" evidence="2">
    <location>
        <begin position="591"/>
        <end position="611"/>
    </location>
</feature>
<feature type="domain" description="YhaN AAA" evidence="3">
    <location>
        <begin position="1"/>
        <end position="198"/>
    </location>
</feature>
<comment type="caution">
    <text evidence="4">The sequence shown here is derived from an EMBL/GenBank/DDBJ whole genome shotgun (WGS) entry which is preliminary data.</text>
</comment>
<evidence type="ECO:0000256" key="2">
    <source>
        <dbReference type="SAM" id="Phobius"/>
    </source>
</evidence>
<name>A0A9E4ZH54_9EURY</name>
<dbReference type="Gene3D" id="3.40.50.300">
    <property type="entry name" value="P-loop containing nucleotide triphosphate hydrolases"/>
    <property type="match status" value="2"/>
</dbReference>
<keyword evidence="2" id="KW-0812">Transmembrane</keyword>
<dbReference type="RefSeq" id="WP_250868940.1">
    <property type="nucleotide sequence ID" value="NZ_JAGSOI010000058.1"/>
</dbReference>
<dbReference type="SUPFAM" id="SSF52540">
    <property type="entry name" value="P-loop containing nucleoside triphosphate hydrolases"/>
    <property type="match status" value="1"/>
</dbReference>
<accession>A0A9E4ZH54</accession>
<evidence type="ECO:0000313" key="5">
    <source>
        <dbReference type="Proteomes" id="UP001056766"/>
    </source>
</evidence>
<dbReference type="AlphaFoldDB" id="A0A9E4ZH54"/>
<sequence length="1279" mass="144000">MRITDLNIAGFGKFNDLSINGLGEGLTVLHGENEAGKSTLLSFIRRMLFGFPDKRGKCNHYPPFKGGLHGGRLSVYGDDGANYTLERYAKDGLNVYLPDGTIKGEAELGKLLGNADKDVFENVYAFGLDELQDFNRLNGESISGKLYSAGTGIGAASISSIQRFCDTKKGDLFKPSGKKPLINTLFTGINNIEQNIKDIEDGQYTYDLLHSDIGDTEKKISELKEKKSALLEKQEHIKALLSVWDDWVELQIHASKLEELPKLESFPENGLNRYESIKERIKDIDESIAELNSSIERNRTQQGNIVVDDLLLAQKDVIFELGKGVGKYRAEIVELQDLKVSLKGEMKRLGVMLQVIGPEWDEEKLNGFDISIPAIDDVRKRHGEINEMDDDIRVMRQELKSIEDSISKKDRTQDAVYGKILMQRSAILNMADRVVGYRSNTEQIISHRIKLDGKKKELANLLGDIGSKWDESVLENFDISSSVRDPVSAMKDGFNDTELNIHDLEAKLEWSKNDIARIDGSIDEIDTKINAIDMHIPEAELHKMLASLKSLQSRYSSLKEKEIDLKSLERDENFASMMGQMPVAINQKMPIWPTGVFAGMGVAGLVAGYVYNELQGGIVACIGLFIVAVIYSVSVRNAGKSVTLPANDVGGARSGNAKEQVVQEIRSIREQMLVDAVSCDFEDIPERSVLEDRYDELKEYALGIRSVSELRSQRDGFEKERLTSLEQYVSLESNIDDMREFHKEIQAEWKEWLISCDLDIDIAPGDMPDKFALVREGKDKLVFIGDILSQLLRCESSVEEFEADARELLDMCELEDSGRSIDQDVLKLRDDVNAEFAKTGKVEQIKKDLDELVARSDVLTVDLKEKEAERDIVLDRWKEWLAKYGLSSEMTTESILDIFTSIRNCYEVLDKIKDMSDKIGSYADSITVYENKISSVLDVCERKESGLGFDTELELLRDDVEKALSEKNRLDALILELDGLVFSLKDAEGKHLGNLSEMSVLLKEGFSEAEDEFVSNAKVWDELVRARNGYEVAESHVRKLSGNDDEHLKIVDELNCSKFDVLKAQEIEAVGLIGEIDDELESLSDEKGSIRNQIRQFEGYNEGSALRLELESLKEGLNERSREWATYSVAQHILSKAMERYERERQPDVITEAQSFFSNITGGKYERLYSPLGSSDIFVEDGAGKRKDIIELSRGTAEQLYLALRFGFIKELGKHSESLPIVFDDILVNFDPVRSRNAISSINELSLSNQVLYFTCHPGTVDMFRDVVPDVRVVELSEL</sequence>
<dbReference type="Proteomes" id="UP001056766">
    <property type="component" value="Unassembled WGS sequence"/>
</dbReference>
<evidence type="ECO:0000313" key="4">
    <source>
        <dbReference type="EMBL" id="MCM1987590.1"/>
    </source>
</evidence>
<gene>
    <name evidence="4" type="ORF">KDK67_11475</name>
</gene>
<evidence type="ECO:0000259" key="3">
    <source>
        <dbReference type="Pfam" id="PF13514"/>
    </source>
</evidence>
<reference evidence="4" key="2">
    <citation type="submission" date="2021-04" db="EMBL/GenBank/DDBJ databases">
        <authorList>
            <person name="Dong X."/>
        </authorList>
    </citation>
    <scope>NUCLEOTIDE SEQUENCE</scope>
    <source>
        <strain evidence="4">LLY</strain>
    </source>
</reference>
<keyword evidence="2" id="KW-1133">Transmembrane helix</keyword>
<keyword evidence="2" id="KW-0472">Membrane</keyword>